<dbReference type="Proteomes" id="UP000634229">
    <property type="component" value="Unassembled WGS sequence"/>
</dbReference>
<keyword evidence="10" id="KW-1185">Reference proteome</keyword>
<feature type="region of interest" description="Disordered" evidence="7">
    <location>
        <begin position="1"/>
        <end position="47"/>
    </location>
</feature>
<keyword evidence="4" id="KW-0238">DNA-binding</keyword>
<evidence type="ECO:0000256" key="3">
    <source>
        <dbReference type="ARBA" id="ARBA00023015"/>
    </source>
</evidence>
<evidence type="ECO:0000256" key="4">
    <source>
        <dbReference type="ARBA" id="ARBA00023125"/>
    </source>
</evidence>
<dbReference type="PROSITE" id="PS00894">
    <property type="entry name" value="HTH_DEOR_1"/>
    <property type="match status" value="1"/>
</dbReference>
<keyword evidence="2" id="KW-0678">Repressor</keyword>
<evidence type="ECO:0000259" key="8">
    <source>
        <dbReference type="PROSITE" id="PS51000"/>
    </source>
</evidence>
<dbReference type="InterPro" id="IPR036390">
    <property type="entry name" value="WH_DNA-bd_sf"/>
</dbReference>
<dbReference type="PROSITE" id="PS51000">
    <property type="entry name" value="HTH_DEOR_2"/>
    <property type="match status" value="1"/>
</dbReference>
<dbReference type="PANTHER" id="PTHR30363">
    <property type="entry name" value="HTH-TYPE TRANSCRIPTIONAL REGULATOR SRLR-RELATED"/>
    <property type="match status" value="1"/>
</dbReference>
<evidence type="ECO:0000256" key="1">
    <source>
        <dbReference type="ARBA" id="ARBA00021390"/>
    </source>
</evidence>
<evidence type="ECO:0000256" key="5">
    <source>
        <dbReference type="ARBA" id="ARBA00023163"/>
    </source>
</evidence>
<dbReference type="InterPro" id="IPR050313">
    <property type="entry name" value="Carb_Metab_HTH_regulators"/>
</dbReference>
<keyword evidence="5" id="KW-0804">Transcription</keyword>
<protein>
    <recommendedName>
        <fullName evidence="1">Lactose phosphotransferase system repressor</fullName>
    </recommendedName>
</protein>
<dbReference type="InterPro" id="IPR036388">
    <property type="entry name" value="WH-like_DNA-bd_sf"/>
</dbReference>
<dbReference type="InterPro" id="IPR014036">
    <property type="entry name" value="DeoR-like_C"/>
</dbReference>
<evidence type="ECO:0000313" key="9">
    <source>
        <dbReference type="EMBL" id="MBL1101960.1"/>
    </source>
</evidence>
<dbReference type="SMART" id="SM01134">
    <property type="entry name" value="DeoRC"/>
    <property type="match status" value="1"/>
</dbReference>
<dbReference type="Gene3D" id="1.10.10.10">
    <property type="entry name" value="Winged helix-like DNA-binding domain superfamily/Winged helix DNA-binding domain"/>
    <property type="match status" value="1"/>
</dbReference>
<dbReference type="InterPro" id="IPR018356">
    <property type="entry name" value="Tscrpt_reg_HTH_DeoR_CS"/>
</dbReference>
<name>A0ABS1NPC8_9ACTN</name>
<dbReference type="PANTHER" id="PTHR30363:SF4">
    <property type="entry name" value="GLYCEROL-3-PHOSPHATE REGULON REPRESSOR"/>
    <property type="match status" value="1"/>
</dbReference>
<gene>
    <name evidence="9" type="ORF">JK363_36075</name>
</gene>
<dbReference type="SUPFAM" id="SSF46785">
    <property type="entry name" value="Winged helix' DNA-binding domain"/>
    <property type="match status" value="1"/>
</dbReference>
<accession>A0ABS1NPC8</accession>
<feature type="domain" description="HTH deoR-type" evidence="8">
    <location>
        <begin position="49"/>
        <end position="104"/>
    </location>
</feature>
<comment type="function">
    <text evidence="6">Repressor of the lactose catabolism operon. Galactose-6-phosphate is the inducer.</text>
</comment>
<keyword evidence="3" id="KW-0805">Transcription regulation</keyword>
<evidence type="ECO:0000256" key="7">
    <source>
        <dbReference type="SAM" id="MobiDB-lite"/>
    </source>
</evidence>
<dbReference type="Pfam" id="PF08220">
    <property type="entry name" value="HTH_DeoR"/>
    <property type="match status" value="1"/>
</dbReference>
<sequence length="303" mass="32426">MGTSTSRSPRCADRGRAVAIAPREPAAGAGTASEGGQVPAKVRSSQATVEQRRQAVLRHVAEHEEVRIDDLAAHFGVSLMTMHRDLDDLAARHLLRKERGRAVAFPALTMETATRFRESENLAAKQAVCEAAAGWIRPGDTLVMDDSTTLYPLADLLAGSEQLSVVTNSVGIAQRLAPATGVDITLLGGHYRSEFNSCTGPEVTRVLSRIRADLCLMSATAILEGSLFHPLREYADVKEAMIACSERSLLLADHTKFGKTATYAFGDIGSYEAVIVDSGTPEHEIDAIRGHGVRVETVAPAVP</sequence>
<comment type="caution">
    <text evidence="9">The sequence shown here is derived from an EMBL/GenBank/DDBJ whole genome shotgun (WGS) entry which is preliminary data.</text>
</comment>
<reference evidence="9 10" key="1">
    <citation type="submission" date="2021-01" db="EMBL/GenBank/DDBJ databases">
        <title>WGS of actinomycetes isolated from Thailand.</title>
        <authorList>
            <person name="Thawai C."/>
        </authorList>
    </citation>
    <scope>NUCLEOTIDE SEQUENCE [LARGE SCALE GENOMIC DNA]</scope>
    <source>
        <strain evidence="9 10">CA1R205</strain>
    </source>
</reference>
<evidence type="ECO:0000256" key="6">
    <source>
        <dbReference type="ARBA" id="ARBA00024937"/>
    </source>
</evidence>
<dbReference type="InterPro" id="IPR001034">
    <property type="entry name" value="DeoR_HTH"/>
</dbReference>
<dbReference type="SUPFAM" id="SSF100950">
    <property type="entry name" value="NagB/RpiA/CoA transferase-like"/>
    <property type="match status" value="1"/>
</dbReference>
<dbReference type="InterPro" id="IPR037171">
    <property type="entry name" value="NagB/RpiA_transferase-like"/>
</dbReference>
<dbReference type="Pfam" id="PF00455">
    <property type="entry name" value="DeoRC"/>
    <property type="match status" value="1"/>
</dbReference>
<evidence type="ECO:0000256" key="2">
    <source>
        <dbReference type="ARBA" id="ARBA00022491"/>
    </source>
</evidence>
<proteinExistence type="predicted"/>
<evidence type="ECO:0000313" key="10">
    <source>
        <dbReference type="Proteomes" id="UP000634229"/>
    </source>
</evidence>
<organism evidence="9 10">
    <name type="scientific">Streptomyces coffeae</name>
    <dbReference type="NCBI Taxonomy" id="621382"/>
    <lineage>
        <taxon>Bacteria</taxon>
        <taxon>Bacillati</taxon>
        <taxon>Actinomycetota</taxon>
        <taxon>Actinomycetes</taxon>
        <taxon>Kitasatosporales</taxon>
        <taxon>Streptomycetaceae</taxon>
        <taxon>Streptomyces</taxon>
    </lineage>
</organism>
<dbReference type="SMART" id="SM00420">
    <property type="entry name" value="HTH_DEOR"/>
    <property type="match status" value="1"/>
</dbReference>
<dbReference type="EMBL" id="JAERRF010000035">
    <property type="protein sequence ID" value="MBL1101960.1"/>
    <property type="molecule type" value="Genomic_DNA"/>
</dbReference>